<dbReference type="Proteomes" id="UP001172083">
    <property type="component" value="Unassembled WGS sequence"/>
</dbReference>
<dbReference type="EMBL" id="JAUJEB010000010">
    <property type="protein sequence ID" value="MDN5216637.1"/>
    <property type="molecule type" value="Genomic_DNA"/>
</dbReference>
<evidence type="ECO:0000313" key="1">
    <source>
        <dbReference type="EMBL" id="MDN5216637.1"/>
    </source>
</evidence>
<organism evidence="1 2">
    <name type="scientific">Agaribacillus aureus</name>
    <dbReference type="NCBI Taxonomy" id="3051825"/>
    <lineage>
        <taxon>Bacteria</taxon>
        <taxon>Pseudomonadati</taxon>
        <taxon>Bacteroidota</taxon>
        <taxon>Cytophagia</taxon>
        <taxon>Cytophagales</taxon>
        <taxon>Splendidivirgaceae</taxon>
        <taxon>Agaribacillus</taxon>
    </lineage>
</organism>
<accession>A0ABT8LFU1</accession>
<keyword evidence="2" id="KW-1185">Reference proteome</keyword>
<dbReference type="RefSeq" id="WP_346761975.1">
    <property type="nucleotide sequence ID" value="NZ_JAUJEB010000010.1"/>
</dbReference>
<name>A0ABT8LFU1_9BACT</name>
<protein>
    <submittedName>
        <fullName evidence="1">Uncharacterized protein</fullName>
    </submittedName>
</protein>
<proteinExistence type="predicted"/>
<sequence length="303" mass="32689">MPQINLAASENAFRAIFDAYRDTINFSASNAGDFGPFSAAYSAGIRLEGGTVDLENSPDQVKISELDVVIDPLSLTLGIDIPSVCVGGFCIVPNPFGGCLVRLPRICLFEADPDISTTIDLGGLIESEISGAFDMKVSYFNNPDRAGLTDHQAHFAAKTNEWQLKLDPRWLDIDLIDISDTVGNILDSVIDNLVDGLLGGLPGWVKDAVRWILGGMADLIRGILDLADDVDEWLSNLLGTSLGLFDFIATWVADYFANREPVFSIEDPYPVIKAGSLIPVLIPIKNLSTDITDVELVVSADIG</sequence>
<comment type="caution">
    <text evidence="1">The sequence shown here is derived from an EMBL/GenBank/DDBJ whole genome shotgun (WGS) entry which is preliminary data.</text>
</comment>
<gene>
    <name evidence="1" type="ORF">QQ020_31500</name>
</gene>
<reference evidence="1" key="1">
    <citation type="submission" date="2023-06" db="EMBL/GenBank/DDBJ databases">
        <title>Genomic of Agaribacillus aureum.</title>
        <authorList>
            <person name="Wang G."/>
        </authorList>
    </citation>
    <scope>NUCLEOTIDE SEQUENCE</scope>
    <source>
        <strain evidence="1">BMA12</strain>
    </source>
</reference>
<evidence type="ECO:0000313" key="2">
    <source>
        <dbReference type="Proteomes" id="UP001172083"/>
    </source>
</evidence>